<sequence>MLSLPYLIQESPLDYYPGGDVTRSAKMPAKTQRQANIGAFFSKVNATKTSPEVKSLRESPEPPSKRRKVGSSSPRDLPTSLKDETLSTSENFLPNADYPPPDHPSYHPPPGPTYNHPIVIPRVPDSLLSSLKFNTKPKLIVKPELGLDLQYFKPFIDPSCSAQLTQYLLESLPWYRVKYTVRGIDINTPRYTTVFGKDATSTPWTGYDKAEPRAIPRILLKLMQQVEEVTGMTYNFALVNYYSSGADSISYHSDSESFLGPNPCIASISLGAPRDFMLRHVSYQTNKAPIEKFTLTDGDMVVMRGRTQHDWQHSIPKRKNAEGRINITFRKGIVKYATQNYYQYNVGKGPMYRWVKGQMVEAS</sequence>
<dbReference type="PROSITE" id="PS51471">
    <property type="entry name" value="FE2OG_OXY"/>
    <property type="match status" value="1"/>
</dbReference>
<dbReference type="Pfam" id="PF13532">
    <property type="entry name" value="2OG-FeII_Oxy_2"/>
    <property type="match status" value="1"/>
</dbReference>
<comment type="caution">
    <text evidence="4">The sequence shown here is derived from an EMBL/GenBank/DDBJ whole genome shotgun (WGS) entry which is preliminary data.</text>
</comment>
<dbReference type="InterPro" id="IPR032852">
    <property type="entry name" value="ALKBH2"/>
</dbReference>
<dbReference type="GO" id="GO:0035516">
    <property type="term" value="F:broad specificity oxidative DNA demethylase activity"/>
    <property type="evidence" value="ECO:0007669"/>
    <property type="project" value="TreeGrafter"/>
</dbReference>
<accession>A0AAD9FRN6</accession>
<feature type="binding site" evidence="1">
    <location>
        <position position="313"/>
    </location>
    <ligand>
        <name>2-oxoglutarate</name>
        <dbReference type="ChEBI" id="CHEBI:16810"/>
    </ligand>
</feature>
<protein>
    <recommendedName>
        <fullName evidence="3">Fe2OG dioxygenase domain-containing protein</fullName>
    </recommendedName>
</protein>
<dbReference type="InterPro" id="IPR027450">
    <property type="entry name" value="AlkB-like"/>
</dbReference>
<feature type="binding site" evidence="1">
    <location>
        <position position="242"/>
    </location>
    <ligand>
        <name>2-oxoglutarate</name>
        <dbReference type="ChEBI" id="CHEBI:16810"/>
    </ligand>
</feature>
<dbReference type="Proteomes" id="UP001182556">
    <property type="component" value="Unassembled WGS sequence"/>
</dbReference>
<name>A0AAD9FRN6_PAPLA</name>
<evidence type="ECO:0000313" key="5">
    <source>
        <dbReference type="Proteomes" id="UP001182556"/>
    </source>
</evidence>
<evidence type="ECO:0000259" key="3">
    <source>
        <dbReference type="PROSITE" id="PS51471"/>
    </source>
</evidence>
<dbReference type="EMBL" id="JAODAN010000004">
    <property type="protein sequence ID" value="KAK1924898.1"/>
    <property type="molecule type" value="Genomic_DNA"/>
</dbReference>
<organism evidence="4 5">
    <name type="scientific">Papiliotrema laurentii</name>
    <name type="common">Cryptococcus laurentii</name>
    <dbReference type="NCBI Taxonomy" id="5418"/>
    <lineage>
        <taxon>Eukaryota</taxon>
        <taxon>Fungi</taxon>
        <taxon>Dikarya</taxon>
        <taxon>Basidiomycota</taxon>
        <taxon>Agaricomycotina</taxon>
        <taxon>Tremellomycetes</taxon>
        <taxon>Tremellales</taxon>
        <taxon>Rhynchogastremaceae</taxon>
        <taxon>Papiliotrema</taxon>
    </lineage>
</organism>
<evidence type="ECO:0000313" key="4">
    <source>
        <dbReference type="EMBL" id="KAK1924898.1"/>
    </source>
</evidence>
<reference evidence="4" key="1">
    <citation type="submission" date="2023-02" db="EMBL/GenBank/DDBJ databases">
        <title>Identification and recombinant expression of a fungal hydrolase from Papiliotrema laurentii that hydrolyzes apple cutin and clears colloidal polyester polyurethane.</title>
        <authorList>
            <consortium name="DOE Joint Genome Institute"/>
            <person name="Roman V.A."/>
            <person name="Bojanowski C."/>
            <person name="Crable B.R."/>
            <person name="Wagner D.N."/>
            <person name="Hung C.S."/>
            <person name="Nadeau L.J."/>
            <person name="Schratz L."/>
            <person name="Haridas S."/>
            <person name="Pangilinan J."/>
            <person name="Lipzen A."/>
            <person name="Na H."/>
            <person name="Yan M."/>
            <person name="Ng V."/>
            <person name="Grigoriev I.V."/>
            <person name="Spatafora J.W."/>
            <person name="Barlow D."/>
            <person name="Biffinger J."/>
            <person name="Kelley-Loughnane N."/>
            <person name="Varaljay V.A."/>
            <person name="Crookes-Goodson W.J."/>
        </authorList>
    </citation>
    <scope>NUCLEOTIDE SEQUENCE</scope>
    <source>
        <strain evidence="4">5307AH</strain>
    </source>
</reference>
<dbReference type="SUPFAM" id="SSF51197">
    <property type="entry name" value="Clavaminate synthase-like"/>
    <property type="match status" value="1"/>
</dbReference>
<dbReference type="InterPro" id="IPR005123">
    <property type="entry name" value="Oxoglu/Fe-dep_dioxygenase_dom"/>
</dbReference>
<feature type="binding site" evidence="1">
    <location>
        <position position="324"/>
    </location>
    <ligand>
        <name>2-oxoglutarate</name>
        <dbReference type="ChEBI" id="CHEBI:16810"/>
    </ligand>
</feature>
<proteinExistence type="predicted"/>
<dbReference type="GO" id="GO:0008198">
    <property type="term" value="F:ferrous iron binding"/>
    <property type="evidence" value="ECO:0007669"/>
    <property type="project" value="TreeGrafter"/>
</dbReference>
<evidence type="ECO:0000256" key="1">
    <source>
        <dbReference type="PIRSR" id="PIRSR632852-1"/>
    </source>
</evidence>
<dbReference type="PANTHER" id="PTHR31573:SF1">
    <property type="entry name" value="DNA OXIDATIVE DEMETHYLASE ALKBH2"/>
    <property type="match status" value="1"/>
</dbReference>
<feature type="binding site" evidence="1">
    <location>
        <position position="240"/>
    </location>
    <ligand>
        <name>2-oxoglutarate</name>
        <dbReference type="ChEBI" id="CHEBI:16810"/>
    </ligand>
</feature>
<feature type="region of interest" description="Disordered" evidence="2">
    <location>
        <begin position="48"/>
        <end position="114"/>
    </location>
</feature>
<dbReference type="InterPro" id="IPR037151">
    <property type="entry name" value="AlkB-like_sf"/>
</dbReference>
<dbReference type="GO" id="GO:0006307">
    <property type="term" value="P:DNA alkylation repair"/>
    <property type="evidence" value="ECO:0007669"/>
    <property type="project" value="TreeGrafter"/>
</dbReference>
<feature type="compositionally biased region" description="Basic and acidic residues" evidence="2">
    <location>
        <begin position="54"/>
        <end position="64"/>
    </location>
</feature>
<dbReference type="PANTHER" id="PTHR31573">
    <property type="entry name" value="ALPHA-KETOGLUTARATE-DEPENDENT DIOXYGENASE ALKB HOMOLOG 2"/>
    <property type="match status" value="1"/>
</dbReference>
<evidence type="ECO:0000256" key="2">
    <source>
        <dbReference type="SAM" id="MobiDB-lite"/>
    </source>
</evidence>
<feature type="binding site" evidence="1">
    <location>
        <position position="328"/>
    </location>
    <ligand>
        <name>2-oxoglutarate</name>
        <dbReference type="ChEBI" id="CHEBI:16810"/>
    </ligand>
</feature>
<feature type="compositionally biased region" description="Pro residues" evidence="2">
    <location>
        <begin position="97"/>
        <end position="112"/>
    </location>
</feature>
<keyword evidence="5" id="KW-1185">Reference proteome</keyword>
<dbReference type="AlphaFoldDB" id="A0AAD9FRN6"/>
<gene>
    <name evidence="4" type="ORF">DB88DRAFT_487254</name>
</gene>
<feature type="binding site" evidence="1">
    <location>
        <position position="252"/>
    </location>
    <ligand>
        <name>2-oxoglutarate</name>
        <dbReference type="ChEBI" id="CHEBI:16810"/>
    </ligand>
</feature>
<feature type="domain" description="Fe2OG dioxygenase" evidence="3">
    <location>
        <begin position="233"/>
        <end position="333"/>
    </location>
</feature>
<dbReference type="GO" id="GO:0051747">
    <property type="term" value="F:cytosine C-5 DNA demethylase activity"/>
    <property type="evidence" value="ECO:0007669"/>
    <property type="project" value="TreeGrafter"/>
</dbReference>
<dbReference type="Gene3D" id="2.60.120.590">
    <property type="entry name" value="Alpha-ketoglutarate-dependent dioxygenase AlkB-like"/>
    <property type="match status" value="1"/>
</dbReference>
<feature type="binding site" evidence="1">
    <location>
        <position position="330"/>
    </location>
    <ligand>
        <name>2-oxoglutarate</name>
        <dbReference type="ChEBI" id="CHEBI:16810"/>
    </ligand>
</feature>